<sequence>MGGTHTLRLYHDRIGQGETATYPGACHRILYCRFGGFSISGQQTELLCDGATHSQDPVTVTGSMDGAIIWRFELFRNGDEPGGQPIGAVSSELKIQEEVTLEQPHGYLIRCDAVNFPLNCQIYDHTHAGPGIRCLHCGKLTLDIDGERQVFGPNDAWFEPGTISVTGVASKEKMTGFIRVMVLPRTYLGKSSITYLSEADWEKPKRQTYKTYVDSFIEV</sequence>
<dbReference type="RefSeq" id="WP_127763667.1">
    <property type="nucleotide sequence ID" value="NZ_SADE01000001.1"/>
</dbReference>
<protein>
    <submittedName>
        <fullName evidence="1">Uncharacterized protein</fullName>
    </submittedName>
</protein>
<organism evidence="1 2">
    <name type="scientific">Hwanghaeella grinnelliae</name>
    <dbReference type="NCBI Taxonomy" id="2500179"/>
    <lineage>
        <taxon>Bacteria</taxon>
        <taxon>Pseudomonadati</taxon>
        <taxon>Pseudomonadota</taxon>
        <taxon>Alphaproteobacteria</taxon>
        <taxon>Rhodospirillales</taxon>
        <taxon>Rhodospirillaceae</taxon>
        <taxon>Hwanghaeella</taxon>
    </lineage>
</organism>
<dbReference type="OrthoDB" id="8232984at2"/>
<dbReference type="SUPFAM" id="SSF51182">
    <property type="entry name" value="RmlC-like cupins"/>
    <property type="match status" value="1"/>
</dbReference>
<proteinExistence type="predicted"/>
<evidence type="ECO:0000313" key="1">
    <source>
        <dbReference type="EMBL" id="RVU38295.1"/>
    </source>
</evidence>
<dbReference type="Proteomes" id="UP000287447">
    <property type="component" value="Unassembled WGS sequence"/>
</dbReference>
<accession>A0A3S3UQN0</accession>
<gene>
    <name evidence="1" type="ORF">EOI86_03100</name>
</gene>
<dbReference type="InterPro" id="IPR011051">
    <property type="entry name" value="RmlC_Cupin_sf"/>
</dbReference>
<dbReference type="AlphaFoldDB" id="A0A3S3UQN0"/>
<evidence type="ECO:0000313" key="2">
    <source>
        <dbReference type="Proteomes" id="UP000287447"/>
    </source>
</evidence>
<comment type="caution">
    <text evidence="1">The sequence shown here is derived from an EMBL/GenBank/DDBJ whole genome shotgun (WGS) entry which is preliminary data.</text>
</comment>
<keyword evidence="2" id="KW-1185">Reference proteome</keyword>
<dbReference type="EMBL" id="SADE01000001">
    <property type="protein sequence ID" value="RVU38295.1"/>
    <property type="molecule type" value="Genomic_DNA"/>
</dbReference>
<name>A0A3S3UQN0_9PROT</name>
<reference evidence="2" key="1">
    <citation type="submission" date="2019-01" db="EMBL/GenBank/DDBJ databases">
        <title>Gri0909 isolated from a small marine red alga.</title>
        <authorList>
            <person name="Kim J."/>
            <person name="Jeong S.E."/>
            <person name="Jeon C.O."/>
        </authorList>
    </citation>
    <scope>NUCLEOTIDE SEQUENCE [LARGE SCALE GENOMIC DNA]</scope>
    <source>
        <strain evidence="2">Gri0909</strain>
    </source>
</reference>